<gene>
    <name evidence="3" type="ORF">GCM10009554_20200</name>
</gene>
<feature type="domain" description="N,N-dimethylformamidase beta subunit-like C-terminal" evidence="2">
    <location>
        <begin position="335"/>
        <end position="686"/>
    </location>
</feature>
<dbReference type="Proteomes" id="UP001500542">
    <property type="component" value="Unassembled WGS sequence"/>
</dbReference>
<evidence type="ECO:0000256" key="1">
    <source>
        <dbReference type="SAM" id="SignalP"/>
    </source>
</evidence>
<keyword evidence="4" id="KW-1185">Reference proteome</keyword>
<keyword evidence="1" id="KW-0732">Signal</keyword>
<proteinExistence type="predicted"/>
<evidence type="ECO:0000313" key="4">
    <source>
        <dbReference type="Proteomes" id="UP001500542"/>
    </source>
</evidence>
<dbReference type="EMBL" id="BAAAHK010000004">
    <property type="protein sequence ID" value="GAA0934312.1"/>
    <property type="molecule type" value="Genomic_DNA"/>
</dbReference>
<protein>
    <recommendedName>
        <fullName evidence="2">N,N-dimethylformamidase beta subunit-like C-terminal domain-containing protein</fullName>
    </recommendedName>
</protein>
<dbReference type="Pfam" id="PF20254">
    <property type="entry name" value="DMFA2_C"/>
    <property type="match status" value="1"/>
</dbReference>
<evidence type="ECO:0000259" key="2">
    <source>
        <dbReference type="Pfam" id="PF20254"/>
    </source>
</evidence>
<feature type="chain" id="PRO_5046177941" description="N,N-dimethylformamidase beta subunit-like C-terminal domain-containing protein" evidence="1">
    <location>
        <begin position="24"/>
        <end position="746"/>
    </location>
</feature>
<name>A0ABP4AF96_9ACTN</name>
<comment type="caution">
    <text evidence="3">The sequence shown here is derived from an EMBL/GenBank/DDBJ whole genome shotgun (WGS) entry which is preliminary data.</text>
</comment>
<reference evidence="4" key="1">
    <citation type="journal article" date="2019" name="Int. J. Syst. Evol. Microbiol.">
        <title>The Global Catalogue of Microorganisms (GCM) 10K type strain sequencing project: providing services to taxonomists for standard genome sequencing and annotation.</title>
        <authorList>
            <consortium name="The Broad Institute Genomics Platform"/>
            <consortium name="The Broad Institute Genome Sequencing Center for Infectious Disease"/>
            <person name="Wu L."/>
            <person name="Ma J."/>
        </authorList>
    </citation>
    <scope>NUCLEOTIDE SEQUENCE [LARGE SCALE GENOMIC DNA]</scope>
    <source>
        <strain evidence="4">JCM 10977</strain>
    </source>
</reference>
<dbReference type="InterPro" id="IPR046540">
    <property type="entry name" value="DMFA2_C"/>
</dbReference>
<accession>A0ABP4AF96</accession>
<organism evidence="3 4">
    <name type="scientific">Kribbella koreensis</name>
    <dbReference type="NCBI Taxonomy" id="57909"/>
    <lineage>
        <taxon>Bacteria</taxon>
        <taxon>Bacillati</taxon>
        <taxon>Actinomycetota</taxon>
        <taxon>Actinomycetes</taxon>
        <taxon>Propionibacteriales</taxon>
        <taxon>Kribbellaceae</taxon>
        <taxon>Kribbella</taxon>
    </lineage>
</organism>
<sequence>MVRRVLFLAVVLSVISPVLTATAAVSANVTVTASTGSPTTLTYRGTITRAGVLRDVVMAVPPGSTGKITSVNGTVTTASPGVLRWRPAKPIAVAVGARLAIPLYGLRLPSGGPWSLVFKATGTTGAVLSSGSGILGLQATVPPAAVKIIATNPIPGQTTTLTYAGTVGRAGVLSSVRMQLPAGASGAVTSINGTLATSGGYATWRPRAPLSVKAGARLSIPVNGLVLSKYGGILTLAMSASTSTGTALMSGSTTLALIAPPAAMPAIPPGSLPGGRAGCPANWPATATENAKTGTADWVIPPSMNGALAAYLTQTSATCGDIVGLKVTSGDPVSVVAYRMGYYQGLGAREIWRQDGVPTVIQPDPTTGGTDNGHDLRMTSAAHWSMTTTIPIDGTWVPGTYLVKVSGGGVASYAPLTIRDDSGAKHDLLIQQATATWQAYNNYGGVSFYTSLATGSGRLTFDRPYAEGQGSGQFLPLEQGLVFWAESKGLDVTYWTDEDLDAFGGQVADRARTVFLPGHDEYYSLRMRAALSQAIAAGVNVANLGANTAYRRITYTDDSRRAWDIDRYTAGYTSSTWRYLGDGYASQPLLGAEYNCAVVGNTLTTGAGWLFDGVAQGTDLPGFVAGEVDYVQPGLYQQAGQAIVASATGACRTSGQATPMHVTTYTAPSGARVLNGSTFAYGCFLVARCPSNWAVPAPSVTSQQAVGAMVANIAEWVSRGDLVVPIDTAKLRAAVPKQALATASQP</sequence>
<feature type="signal peptide" evidence="1">
    <location>
        <begin position="1"/>
        <end position="23"/>
    </location>
</feature>
<evidence type="ECO:0000313" key="3">
    <source>
        <dbReference type="EMBL" id="GAA0934312.1"/>
    </source>
</evidence>